<evidence type="ECO:0000313" key="3">
    <source>
        <dbReference type="Proteomes" id="UP000717996"/>
    </source>
</evidence>
<comment type="caution">
    <text evidence="2">The sequence shown here is derived from an EMBL/GenBank/DDBJ whole genome shotgun (WGS) entry which is preliminary data.</text>
</comment>
<feature type="compositionally biased region" description="Low complexity" evidence="1">
    <location>
        <begin position="7"/>
        <end position="17"/>
    </location>
</feature>
<protein>
    <submittedName>
        <fullName evidence="2">Uncharacterized protein</fullName>
    </submittedName>
</protein>
<evidence type="ECO:0000256" key="1">
    <source>
        <dbReference type="SAM" id="MobiDB-lite"/>
    </source>
</evidence>
<dbReference type="Proteomes" id="UP000717996">
    <property type="component" value="Unassembled WGS sequence"/>
</dbReference>
<proteinExistence type="predicted"/>
<gene>
    <name evidence="2" type="ORF">G6F51_014515</name>
</gene>
<accession>A0A9P7BYG8</accession>
<dbReference type="EMBL" id="JAANIT010011366">
    <property type="protein sequence ID" value="KAG1523452.1"/>
    <property type="molecule type" value="Genomic_DNA"/>
</dbReference>
<reference evidence="2" key="1">
    <citation type="journal article" date="2020" name="Microb. Genom.">
        <title>Genetic diversity of clinical and environmental Mucorales isolates obtained from an investigation of mucormycosis cases among solid organ transplant recipients.</title>
        <authorList>
            <person name="Nguyen M.H."/>
            <person name="Kaul D."/>
            <person name="Muto C."/>
            <person name="Cheng S.J."/>
            <person name="Richter R.A."/>
            <person name="Bruno V.M."/>
            <person name="Liu G."/>
            <person name="Beyhan S."/>
            <person name="Sundermann A.J."/>
            <person name="Mounaud S."/>
            <person name="Pasculle A.W."/>
            <person name="Nierman W.C."/>
            <person name="Driscoll E."/>
            <person name="Cumbie R."/>
            <person name="Clancy C.J."/>
            <person name="Dupont C.L."/>
        </authorList>
    </citation>
    <scope>NUCLEOTIDE SEQUENCE</scope>
    <source>
        <strain evidence="2">GL16</strain>
    </source>
</reference>
<dbReference type="AlphaFoldDB" id="A0A9P7BYG8"/>
<feature type="region of interest" description="Disordered" evidence="1">
    <location>
        <begin position="1"/>
        <end position="30"/>
    </location>
</feature>
<sequence>MALPVPTSATSSAALAAGGNGGHTGPGATQLTRIPRGRSWLASALVNAWIAPLVAECGSTARAICQPPCTTPASSRFGTRLE</sequence>
<name>A0A9P7BYG8_RHIOR</name>
<evidence type="ECO:0000313" key="2">
    <source>
        <dbReference type="EMBL" id="KAG1523452.1"/>
    </source>
</evidence>
<organism evidence="2 3">
    <name type="scientific">Rhizopus oryzae</name>
    <name type="common">Mucormycosis agent</name>
    <name type="synonym">Rhizopus arrhizus var. delemar</name>
    <dbReference type="NCBI Taxonomy" id="64495"/>
    <lineage>
        <taxon>Eukaryota</taxon>
        <taxon>Fungi</taxon>
        <taxon>Fungi incertae sedis</taxon>
        <taxon>Mucoromycota</taxon>
        <taxon>Mucoromycotina</taxon>
        <taxon>Mucoromycetes</taxon>
        <taxon>Mucorales</taxon>
        <taxon>Mucorineae</taxon>
        <taxon>Rhizopodaceae</taxon>
        <taxon>Rhizopus</taxon>
    </lineage>
</organism>